<organism evidence="1 2">
    <name type="scientific">Aromia moschata</name>
    <dbReference type="NCBI Taxonomy" id="1265417"/>
    <lineage>
        <taxon>Eukaryota</taxon>
        <taxon>Metazoa</taxon>
        <taxon>Ecdysozoa</taxon>
        <taxon>Arthropoda</taxon>
        <taxon>Hexapoda</taxon>
        <taxon>Insecta</taxon>
        <taxon>Pterygota</taxon>
        <taxon>Neoptera</taxon>
        <taxon>Endopterygota</taxon>
        <taxon>Coleoptera</taxon>
        <taxon>Polyphaga</taxon>
        <taxon>Cucujiformia</taxon>
        <taxon>Chrysomeloidea</taxon>
        <taxon>Cerambycidae</taxon>
        <taxon>Cerambycinae</taxon>
        <taxon>Callichromatini</taxon>
        <taxon>Aromia</taxon>
    </lineage>
</organism>
<evidence type="ECO:0000313" key="1">
    <source>
        <dbReference type="EMBL" id="KAJ8948902.1"/>
    </source>
</evidence>
<evidence type="ECO:0000313" key="2">
    <source>
        <dbReference type="Proteomes" id="UP001162162"/>
    </source>
</evidence>
<protein>
    <submittedName>
        <fullName evidence="1">Uncharacterized protein</fullName>
    </submittedName>
</protein>
<sequence length="154" mass="17509">MPAKVRNAQYELAKAYLDKDFPFFFLPDGLSNVKFTLIKKNLCSDRSQQTHTGLQTYTIFFKQRISIYSSSAVIIICERYMPRQKPNVMLFPVAGVHLASHGTNCSHNYCKVRLQKLTRDHSGGAYRCEISSEAPAFRLASETHNVTVAVFIKQ</sequence>
<dbReference type="EMBL" id="JAPWTK010000127">
    <property type="protein sequence ID" value="KAJ8948902.1"/>
    <property type="molecule type" value="Genomic_DNA"/>
</dbReference>
<comment type="caution">
    <text evidence="1">The sequence shown here is derived from an EMBL/GenBank/DDBJ whole genome shotgun (WGS) entry which is preliminary data.</text>
</comment>
<dbReference type="Proteomes" id="UP001162162">
    <property type="component" value="Unassembled WGS sequence"/>
</dbReference>
<dbReference type="PANTHER" id="PTHR21261:SF15">
    <property type="entry name" value="BEATEN PATH IIIA, ISOFORM D-RELATED"/>
    <property type="match status" value="1"/>
</dbReference>
<keyword evidence="2" id="KW-1185">Reference proteome</keyword>
<dbReference type="PANTHER" id="PTHR21261">
    <property type="entry name" value="BEAT PROTEIN"/>
    <property type="match status" value="1"/>
</dbReference>
<gene>
    <name evidence="1" type="ORF">NQ318_020488</name>
</gene>
<reference evidence="1" key="1">
    <citation type="journal article" date="2023" name="Insect Mol. Biol.">
        <title>Genome sequencing provides insights into the evolution of gene families encoding plant cell wall-degrading enzymes in longhorned beetles.</title>
        <authorList>
            <person name="Shin N.R."/>
            <person name="Okamura Y."/>
            <person name="Kirsch R."/>
            <person name="Pauchet Y."/>
        </authorList>
    </citation>
    <scope>NUCLEOTIDE SEQUENCE</scope>
    <source>
        <strain evidence="1">AMC_N1</strain>
    </source>
</reference>
<proteinExistence type="predicted"/>
<name>A0AAV8YDE8_9CUCU</name>
<dbReference type="AlphaFoldDB" id="A0AAV8YDE8"/>
<accession>A0AAV8YDE8</accession>